<feature type="compositionally biased region" description="Polar residues" evidence="14">
    <location>
        <begin position="47"/>
        <end position="57"/>
    </location>
</feature>
<evidence type="ECO:0000256" key="1">
    <source>
        <dbReference type="ARBA" id="ARBA00004123"/>
    </source>
</evidence>
<feature type="compositionally biased region" description="Pro residues" evidence="14">
    <location>
        <begin position="1"/>
        <end position="10"/>
    </location>
</feature>
<dbReference type="CDD" id="cd23995">
    <property type="entry name" value="Seipin_BSCL2_like"/>
    <property type="match status" value="1"/>
</dbReference>
<dbReference type="FunFam" id="1.25.40.180:FF:000012">
    <property type="entry name" value="Ccr4-Not transcription complex subunit"/>
    <property type="match status" value="1"/>
</dbReference>
<feature type="compositionally biased region" description="Gly residues" evidence="14">
    <location>
        <begin position="154"/>
        <end position="174"/>
    </location>
</feature>
<dbReference type="GO" id="GO:0060090">
    <property type="term" value="F:molecular adaptor activity"/>
    <property type="evidence" value="ECO:0007669"/>
    <property type="project" value="TreeGrafter"/>
</dbReference>
<evidence type="ECO:0000256" key="15">
    <source>
        <dbReference type="SAM" id="Phobius"/>
    </source>
</evidence>
<feature type="compositionally biased region" description="Low complexity" evidence="14">
    <location>
        <begin position="2698"/>
        <end position="2707"/>
    </location>
</feature>
<dbReference type="OrthoDB" id="1933107at2759"/>
<feature type="domain" description="CCR4-NOT transcription complex subunit 1 HEAT repeat" evidence="20">
    <location>
        <begin position="680"/>
        <end position="821"/>
    </location>
</feature>
<dbReference type="InterPro" id="IPR038535">
    <property type="entry name" value="CNOT1_TTP_bind_sf"/>
</dbReference>
<evidence type="ECO:0000259" key="16">
    <source>
        <dbReference type="Pfam" id="PF04054"/>
    </source>
</evidence>
<evidence type="ECO:0000256" key="8">
    <source>
        <dbReference type="ARBA" id="ARBA00023098"/>
    </source>
</evidence>
<evidence type="ECO:0000256" key="7">
    <source>
        <dbReference type="ARBA" id="ARBA00023015"/>
    </source>
</evidence>
<proteinExistence type="predicted"/>
<dbReference type="GO" id="GO:0000289">
    <property type="term" value="P:nuclear-transcribed mRNA poly(A) tail shortening"/>
    <property type="evidence" value="ECO:0007669"/>
    <property type="project" value="UniProtKB-ARBA"/>
</dbReference>
<sequence>MNSFPSPQPLTTPGSENTSASRAARAQPTAWGLSSQQPPSRRGLAPLSTNLTSNSALGPSFRRATASNSPGPQNPPASPLGTTFSSVLTSSNRLGAGRNPASGSSTTSPWSLFQAGSQQPSPSQPGQSLTSPRSRTLTSSSHLASNTTSLNPSQGGGGGSGGGGPTSTSRGGGTFSPPLSGTNINSPTGFASEKPNTLGSGSASSIAGQASLSKISVAQVLLLLDSISEKEGKPKWDSKADQIRKLVDSNGMDVFSKYFRRLVSGNASQIFPSSSTKSAENAGNYPILVEEMRKVIRDPSQALKIAESIDGSDGDIFRDFDLVTFVEHFKLDPIAQSTLGFAFRRCGRNDLRTKADSLLKQTSASVLQSLARPQDSNKDASVVVIRHLIENFAIASPITLNEDGKTALDWAVRQRFTLMQQETPVEVNSALQLLWISNEAQDLVKRLHHNGTRSTASVEAAEDLLTSVGIEKLSEAEVSSALLYIAFTSDYLHHDAGNFLSAVKSKLNGRNFTWQLVLEGFDQGGYRIISEQFLFLFRALLPIAQEDEEMDLQRLWSGKWQETDTQLSFLKAFLFTSAESFSFWDAPRYRSAYTLELFEGASEEVLLRARAGLMNQYSSLAAVTTIFDLALVADDVSISVADRDDIIGHFIQNNLAVFVVSALSIPQPWTSNQTLFLFKCFRVFMLKQNSDYPFALEGAWRQSPEWVFQQLHQLFVYDPMTTNTIFDLAREFGWMDYLLKFMVPLSLDLACRLHRESELDIEDWVKKKGEGHPAEHVAATLKHFLQIKAEDETRVQRRDQPGPTSVTMAVKTVFALLNTLEDFVSDPEILTPIQQKCVATYPRLINYGEGFDEIIDRNGEDGNGLSEDIDKQMQELLGKMYREELSFREVLELMRRYKTSQDPAEQDLFTCIVHGLFDEYNCYHEYPPEALMKTAVMFGGIINFRLISGIPLKVGLGLILDAARNSQADEPMYKFGVEALEQLTGRLPEWAGVCNILVQIPTLRSTTIYQKAEEVLREQGHDFDAESDLNGVNGLPDALALTNGNLDELLAPDMSANNFRALHADPPTTRYVEPEESAQEAISFVLNNISPDNLEEKLEAMEEALKEEYYQWFARQLVENRAKTQPNYQQLYLDIVEKLENRPLMSEVLRTTYACAIKLLNADSTINSSQERAHLKNIGVWLGLLTIAKDKPIKHKNIYFRDLLLEAFDTQRLVVVIPFTCKVLVQGANSTVFKPPNPWLMDIVALLMELYHFADLKLNLKFEIEVLCKELKMDPKNLEPSTMVRDRPLQIEEELAVAPNMPDGLDMFEDLSLASINRTGRNERLSPTAIMSGLPQLENRIKYPPSQEPEAVRTIVNEAFTQAVEEIIAPVVERSITIASISTAQLIQKDFACEIDDEKIRSAARQMVKALAGSLALVTCKEPLRMSISNYIRRPRVDVSDQGLSEGLTIMCVNDNLDMACAFVEQAAEERSIIEIERFLEPDLEERRRHKATRPNEPFVARNLSRWSMFIPEPYRQGSQGLNEAQREVYESFGRQPRAIVANHMQSGSADSTGRQLPDVLQEPFTTMPNLSTPGEQPAVPHASQNQAEARLNLPALPAPNPQPQMNGFTDTVSPQEKIQNLMEEIQLAARSGSAGSVKDLSPEDSLLSSFQQVFQTLTTSARPNGEILARFVAEKICTSLYSDAESKLEIEVLALMLAKICQLSDLVYRDVFRWMTNQEESHVTNVPVTVALIKAGLMEFSRIDTILSKAILQNSDHALNLLSDLLDQLLFTTEPVALRADFTCSLEAMNQWLAEEPSLTVASEINRKLRETGVPETINGAMSDETSAKQDQLEYIFSEWVRVYQNSATSDRTYAAFLKDMHQKQVINNQGDSAAFFRFCIDICVATFEQEALNPAGSLSDAYLHTDALGKLIILLVKLQGEANGAVKIKKGGYLNSILSVVVLVQNHHQVMRGDRFNQRVFFRLFSSLLCEYSLENLHATPEHKDMMLVLGETFLALQPAHFPGFAYAWMNLVSHRVFMPALLNQSDEAGWDMYCLIVQTMIQYIGEQLKPTRFTPITQDLYKGVLRILLILHHDFPEFVTENHFRLCNAIPVHCTQLRNLVLSACPSSFQELPDPFTGGLKVDRLEEMKKPPVIAGDVRAPLEEAGLDRVVEAGLRKGGDLDTAVSKICEVIYDPRDKHTGVEFVTINVDVPMMNALVLYVGQDALSVSSARFDPASPHFQLFSKLAKTFSSEARYHFFNAMANQLRYPNNHTNYFCNTLLHIFGVERVDQQESDIRQQIVRVILERLIVNRPHPWGMLITLLELDRNTAYKFWELPFIAASPEIKRLSRCGAFSTTGAMAGSSLEDDEQQTLVKQVISTALTPIHVATSRPALKAYLSTILFLAASLILLAISTAAYLLFYYNFIPQVDLTKVIHLQYADGPFPHSTTYLASPSSTSSALTSLQPYDITIRLHLPRNPTNIAVGNFMLDLSLLSPPSISEPPISASSVLGPSNTTTLLARSRRPAILPYQSRITSITGTLLSLPLHTLSLRDIDTATLSIPMFEKVTFARGGRNIPTSARLEIQTQPHTQATLPGQPADVQQHVPLQVYSASIEFHARFRGLRWLMYNWRILSFLTFTSAFYCIALISTGVAWGLIALSSPSLMSGKEEADEPKKIKKEADVGSHSKVVNGHAKRPIKNEPEVEDEHEGDSSEESGLSLSNLSETVTTFPTLSRHMPIRYPIQQSSAQSGFSSASGSTSGGNRIKTEEPQNDIRATRIEATTAGEFAEDEDEGEEEEGGFKDISRSRDRDLDRDRDSGIGTSMEESAREAVGRLERRRNGTGTGMGSGAKR</sequence>
<dbReference type="Proteomes" id="UP000606974">
    <property type="component" value="Unassembled WGS sequence"/>
</dbReference>
<feature type="transmembrane region" description="Helical" evidence="15">
    <location>
        <begin position="2379"/>
        <end position="2406"/>
    </location>
</feature>
<feature type="region of interest" description="Disordered" evidence="14">
    <location>
        <begin position="1"/>
        <end position="204"/>
    </location>
</feature>
<feature type="region of interest" description="Disordered" evidence="14">
    <location>
        <begin position="2726"/>
        <end position="2835"/>
    </location>
</feature>
<keyword evidence="10" id="KW-0804">Transcription</keyword>
<accession>A0A8H7ALY5</accession>
<gene>
    <name evidence="22" type="ORF">GJ744_003783</name>
</gene>
<evidence type="ECO:0000256" key="10">
    <source>
        <dbReference type="ARBA" id="ARBA00023163"/>
    </source>
</evidence>
<dbReference type="InterPro" id="IPR032191">
    <property type="entry name" value="CNOT1_CAF1_bind"/>
</dbReference>
<dbReference type="Pfam" id="PF04054">
    <property type="entry name" value="Not1"/>
    <property type="match status" value="1"/>
</dbReference>
<feature type="compositionally biased region" description="Low complexity" evidence="14">
    <location>
        <begin position="2727"/>
        <end position="2745"/>
    </location>
</feature>
<feature type="transmembrane region" description="Helical" evidence="15">
    <location>
        <begin position="2615"/>
        <end position="2640"/>
    </location>
</feature>
<feature type="domain" description="CCR4-NOT transcription complex subunit 1 TTP binding" evidence="19">
    <location>
        <begin position="862"/>
        <end position="1006"/>
    </location>
</feature>
<dbReference type="Pfam" id="PF12842">
    <property type="entry name" value="DUF3819"/>
    <property type="match status" value="1"/>
</dbReference>
<evidence type="ECO:0000256" key="3">
    <source>
        <dbReference type="ARBA" id="ARBA00022491"/>
    </source>
</evidence>
<evidence type="ECO:0000259" key="21">
    <source>
        <dbReference type="Pfam" id="PF25097"/>
    </source>
</evidence>
<keyword evidence="3" id="KW-0678">Repressor</keyword>
<feature type="compositionally biased region" description="Polar residues" evidence="14">
    <location>
        <begin position="179"/>
        <end position="198"/>
    </location>
</feature>
<dbReference type="InterPro" id="IPR007196">
    <property type="entry name" value="CCR4-Not_Not1_C"/>
</dbReference>
<dbReference type="Pfam" id="PF16418">
    <property type="entry name" value="CNOT1_HEAT"/>
    <property type="match status" value="1"/>
</dbReference>
<feature type="compositionally biased region" description="Acidic residues" evidence="14">
    <location>
        <begin position="2686"/>
        <end position="2697"/>
    </location>
</feature>
<evidence type="ECO:0000256" key="13">
    <source>
        <dbReference type="ARBA" id="ARBA00074459"/>
    </source>
</evidence>
<evidence type="ECO:0000256" key="12">
    <source>
        <dbReference type="ARBA" id="ARBA00059181"/>
    </source>
</evidence>
<dbReference type="InterPro" id="IPR032194">
    <property type="entry name" value="CNOT1_HEAT"/>
</dbReference>
<feature type="compositionally biased region" description="Basic and acidic residues" evidence="14">
    <location>
        <begin position="2782"/>
        <end position="2801"/>
    </location>
</feature>
<comment type="subcellular location">
    <subcellularLocation>
        <location evidence="2">Endoplasmic reticulum membrane</location>
        <topology evidence="2">Multi-pass membrane protein</topology>
    </subcellularLocation>
    <subcellularLocation>
        <location evidence="1">Nucleus</location>
    </subcellularLocation>
</comment>
<feature type="compositionally biased region" description="Basic and acidic residues" evidence="14">
    <location>
        <begin position="2650"/>
        <end position="2668"/>
    </location>
</feature>
<keyword evidence="9 15" id="KW-0472">Membrane</keyword>
<feature type="compositionally biased region" description="Acidic residues" evidence="14">
    <location>
        <begin position="2770"/>
        <end position="2781"/>
    </location>
</feature>
<keyword evidence="11" id="KW-0539">Nucleus</keyword>
<keyword evidence="4 15" id="KW-0812">Transmembrane</keyword>
<dbReference type="GO" id="GO:0005789">
    <property type="term" value="C:endoplasmic reticulum membrane"/>
    <property type="evidence" value="ECO:0007669"/>
    <property type="project" value="UniProtKB-SubCell"/>
</dbReference>
<keyword evidence="5" id="KW-0256">Endoplasmic reticulum</keyword>
<keyword evidence="6 15" id="KW-1133">Transmembrane helix</keyword>
<name>A0A8H7ALY5_9EURO</name>
<evidence type="ECO:0000256" key="6">
    <source>
        <dbReference type="ARBA" id="ARBA00022989"/>
    </source>
</evidence>
<dbReference type="GO" id="GO:0000932">
    <property type="term" value="C:P-body"/>
    <property type="evidence" value="ECO:0007669"/>
    <property type="project" value="TreeGrafter"/>
</dbReference>
<feature type="domain" description="CCR4-NOT transcription complex subunit 1-like NOT1 connector" evidence="21">
    <location>
        <begin position="1646"/>
        <end position="1796"/>
    </location>
</feature>
<feature type="compositionally biased region" description="Gly residues" evidence="14">
    <location>
        <begin position="2825"/>
        <end position="2835"/>
    </location>
</feature>
<evidence type="ECO:0000259" key="17">
    <source>
        <dbReference type="Pfam" id="PF12842"/>
    </source>
</evidence>
<feature type="domain" description="CCR4-NOT transcription complex subunit 1" evidence="17">
    <location>
        <begin position="1352"/>
        <end position="1491"/>
    </location>
</feature>
<keyword evidence="7" id="KW-0805">Transcription regulation</keyword>
<evidence type="ECO:0000256" key="2">
    <source>
        <dbReference type="ARBA" id="ARBA00004477"/>
    </source>
</evidence>
<evidence type="ECO:0000256" key="14">
    <source>
        <dbReference type="SAM" id="MobiDB-lite"/>
    </source>
</evidence>
<feature type="domain" description="CCR4-Not complex component Not1 C-terminal" evidence="16">
    <location>
        <begin position="1979"/>
        <end position="2331"/>
    </location>
</feature>
<keyword evidence="8" id="KW-0443">Lipid metabolism</keyword>
<reference evidence="22" key="1">
    <citation type="submission" date="2020-02" db="EMBL/GenBank/DDBJ databases">
        <authorList>
            <person name="Palmer J.M."/>
        </authorList>
    </citation>
    <scope>NUCLEOTIDE SEQUENCE</scope>
    <source>
        <strain evidence="22">EPUS1.4</strain>
        <tissue evidence="22">Thallus</tissue>
    </source>
</reference>
<dbReference type="Gene3D" id="1.25.40.790">
    <property type="match status" value="1"/>
</dbReference>
<dbReference type="Gene3D" id="1.25.40.800">
    <property type="match status" value="1"/>
</dbReference>
<keyword evidence="23" id="KW-1185">Reference proteome</keyword>
<dbReference type="PANTHER" id="PTHR13162">
    <property type="entry name" value="CCR4-NOT TRANSCRIPTION COMPLEX"/>
    <property type="match status" value="1"/>
</dbReference>
<dbReference type="Pfam" id="PF16415">
    <property type="entry name" value="CNOT1_CAF1_bind"/>
    <property type="match status" value="1"/>
</dbReference>
<dbReference type="Pfam" id="PF25097">
    <property type="entry name" value="ARM_Cnot1"/>
    <property type="match status" value="1"/>
</dbReference>
<evidence type="ECO:0000259" key="20">
    <source>
        <dbReference type="Pfam" id="PF16418"/>
    </source>
</evidence>
<dbReference type="GO" id="GO:0005634">
    <property type="term" value="C:nucleus"/>
    <property type="evidence" value="ECO:0007669"/>
    <property type="project" value="UniProtKB-SubCell"/>
</dbReference>
<dbReference type="InterPro" id="IPR040398">
    <property type="entry name" value="Not1"/>
</dbReference>
<feature type="compositionally biased region" description="Polar residues" evidence="14">
    <location>
        <begin position="80"/>
        <end position="93"/>
    </location>
</feature>
<evidence type="ECO:0000259" key="19">
    <source>
        <dbReference type="Pfam" id="PF16417"/>
    </source>
</evidence>
<dbReference type="Gene3D" id="1.25.40.180">
    <property type="match status" value="1"/>
</dbReference>
<dbReference type="GO" id="GO:0140042">
    <property type="term" value="P:lipid droplet formation"/>
    <property type="evidence" value="ECO:0007669"/>
    <property type="project" value="UniProtKB-ARBA"/>
</dbReference>
<protein>
    <recommendedName>
        <fullName evidence="13">General negative regulator of transcription subunit 1</fullName>
    </recommendedName>
</protein>
<evidence type="ECO:0000256" key="9">
    <source>
        <dbReference type="ARBA" id="ARBA00023136"/>
    </source>
</evidence>
<dbReference type="Pfam" id="PF06775">
    <property type="entry name" value="Seipin"/>
    <property type="match status" value="1"/>
</dbReference>
<dbReference type="GO" id="GO:0030015">
    <property type="term" value="C:CCR4-NOT core complex"/>
    <property type="evidence" value="ECO:0007669"/>
    <property type="project" value="InterPro"/>
</dbReference>
<dbReference type="Gene3D" id="1.25.40.840">
    <property type="entry name" value="CCR4-NOT transcription complex subunit 1 TTP binding domain"/>
    <property type="match status" value="1"/>
</dbReference>
<dbReference type="InterPro" id="IPR009617">
    <property type="entry name" value="Seipin"/>
</dbReference>
<evidence type="ECO:0000256" key="5">
    <source>
        <dbReference type="ARBA" id="ARBA00022824"/>
    </source>
</evidence>
<dbReference type="EMBL" id="JAACFV010000018">
    <property type="protein sequence ID" value="KAF7511620.1"/>
    <property type="molecule type" value="Genomic_DNA"/>
</dbReference>
<evidence type="ECO:0000256" key="11">
    <source>
        <dbReference type="ARBA" id="ARBA00023242"/>
    </source>
</evidence>
<evidence type="ECO:0000259" key="18">
    <source>
        <dbReference type="Pfam" id="PF16415"/>
    </source>
</evidence>
<dbReference type="GO" id="GO:0017148">
    <property type="term" value="P:negative regulation of translation"/>
    <property type="evidence" value="ECO:0007669"/>
    <property type="project" value="InterPro"/>
</dbReference>
<feature type="compositionally biased region" description="Basic and acidic residues" evidence="14">
    <location>
        <begin position="2809"/>
        <end position="2822"/>
    </location>
</feature>
<feature type="region of interest" description="Disordered" evidence="14">
    <location>
        <begin position="2648"/>
        <end position="2707"/>
    </location>
</feature>
<comment type="function">
    <text evidence="12">Acts as a component of the CCR4-NOT core complex, which in the nucleus seems to be a general transcription factor, and in the cytoplasm the major mRNA deadenylase involved in mRNA turnover. The NOT protein subcomplex negatively regulates the basal and activated transcription of many genes. Preferentially affects TC-type TATA element-dependent transcription. Could directly or indirectly inhibit component(s) of the general transcription machinery.</text>
</comment>
<dbReference type="GO" id="GO:0006629">
    <property type="term" value="P:lipid metabolic process"/>
    <property type="evidence" value="ECO:0007669"/>
    <property type="project" value="UniProtKB-KW"/>
</dbReference>
<dbReference type="PANTHER" id="PTHR13162:SF8">
    <property type="entry name" value="CCR4-NOT TRANSCRIPTION COMPLEX SUBUNIT 1"/>
    <property type="match status" value="1"/>
</dbReference>
<dbReference type="CDD" id="cd20710">
    <property type="entry name" value="NOT1_connector"/>
    <property type="match status" value="1"/>
</dbReference>
<dbReference type="Pfam" id="PF16417">
    <property type="entry name" value="CNOT1_TTP_bind"/>
    <property type="match status" value="1"/>
</dbReference>
<feature type="domain" description="CCR4-NOT transcription complex subunit 1 CAF1-binding" evidence="18">
    <location>
        <begin position="1071"/>
        <end position="1291"/>
    </location>
</feature>
<feature type="compositionally biased region" description="Low complexity" evidence="14">
    <location>
        <begin position="116"/>
        <end position="153"/>
    </location>
</feature>
<dbReference type="InterPro" id="IPR032193">
    <property type="entry name" value="CNOT1_TTP_bind"/>
</dbReference>
<feature type="compositionally biased region" description="Polar residues" evidence="14">
    <location>
        <begin position="11"/>
        <end position="21"/>
    </location>
</feature>
<comment type="caution">
    <text evidence="22">The sequence shown here is derived from an EMBL/GenBank/DDBJ whole genome shotgun (WGS) entry which is preliminary data.</text>
</comment>
<evidence type="ECO:0000313" key="23">
    <source>
        <dbReference type="Proteomes" id="UP000606974"/>
    </source>
</evidence>
<dbReference type="InterPro" id="IPR055454">
    <property type="entry name" value="CNOT1-like_NOT1_connector"/>
</dbReference>
<evidence type="ECO:0000313" key="22">
    <source>
        <dbReference type="EMBL" id="KAF7511620.1"/>
    </source>
</evidence>
<dbReference type="InterPro" id="IPR024557">
    <property type="entry name" value="CNOT1_dom_4"/>
</dbReference>
<evidence type="ECO:0000256" key="4">
    <source>
        <dbReference type="ARBA" id="ARBA00022692"/>
    </source>
</evidence>
<feature type="compositionally biased region" description="Polar residues" evidence="14">
    <location>
        <begin position="101"/>
        <end position="115"/>
    </location>
</feature>
<organism evidence="22 23">
    <name type="scientific">Endocarpon pusillum</name>
    <dbReference type="NCBI Taxonomy" id="364733"/>
    <lineage>
        <taxon>Eukaryota</taxon>
        <taxon>Fungi</taxon>
        <taxon>Dikarya</taxon>
        <taxon>Ascomycota</taxon>
        <taxon>Pezizomycotina</taxon>
        <taxon>Eurotiomycetes</taxon>
        <taxon>Chaetothyriomycetidae</taxon>
        <taxon>Verrucariales</taxon>
        <taxon>Verrucariaceae</taxon>
        <taxon>Endocarpon</taxon>
    </lineage>
</organism>